<proteinExistence type="predicted"/>
<comment type="caution">
    <text evidence="2">The sequence shown here is derived from an EMBL/GenBank/DDBJ whole genome shotgun (WGS) entry which is preliminary data.</text>
</comment>
<dbReference type="EMBL" id="NKUC01000015">
    <property type="protein sequence ID" value="PYD56905.1"/>
    <property type="molecule type" value="Genomic_DNA"/>
</dbReference>
<protein>
    <submittedName>
        <fullName evidence="2">Uncharacterized protein</fullName>
    </submittedName>
</protein>
<dbReference type="OrthoDB" id="7284837at2"/>
<organism evidence="2 3">
    <name type="scientific">Komagataeibacter xylinus</name>
    <name type="common">Gluconacetobacter xylinus</name>
    <dbReference type="NCBI Taxonomy" id="28448"/>
    <lineage>
        <taxon>Bacteria</taxon>
        <taxon>Pseudomonadati</taxon>
        <taxon>Pseudomonadota</taxon>
        <taxon>Alphaproteobacteria</taxon>
        <taxon>Acetobacterales</taxon>
        <taxon>Acetobacteraceae</taxon>
        <taxon>Komagataeibacter</taxon>
    </lineage>
</organism>
<dbReference type="Pfam" id="PF06810">
    <property type="entry name" value="Phage_scaffold"/>
    <property type="match status" value="1"/>
</dbReference>
<dbReference type="InterPro" id="IPR009636">
    <property type="entry name" value="SCAF"/>
</dbReference>
<evidence type="ECO:0000313" key="2">
    <source>
        <dbReference type="EMBL" id="PYD56905.1"/>
    </source>
</evidence>
<feature type="region of interest" description="Disordered" evidence="1">
    <location>
        <begin position="124"/>
        <end position="144"/>
    </location>
</feature>
<dbReference type="STRING" id="1220579.GCA_001571345_01724"/>
<evidence type="ECO:0000313" key="3">
    <source>
        <dbReference type="Proteomes" id="UP000248257"/>
    </source>
</evidence>
<name>A0A318PHZ4_KOMXY</name>
<evidence type="ECO:0000256" key="1">
    <source>
        <dbReference type="SAM" id="MobiDB-lite"/>
    </source>
</evidence>
<sequence length="166" mass="17245">MTRASVPQTPDPETLHREMETLRAERDAAVNARTTLEGDLARATEQVSTARARADRAIIRAEARALAARMGAVEPADVVRLVDLSAVTLGEDGAPQGLDTIMTAARESRAYLFASPQAASGAARGTTAAGLAPRAGDPAPFDARTAGTRDVKAAAMAAGLRWPVAN</sequence>
<dbReference type="Proteomes" id="UP000248257">
    <property type="component" value="Unassembled WGS sequence"/>
</dbReference>
<keyword evidence="3" id="KW-1185">Reference proteome</keyword>
<reference evidence="2 3" key="1">
    <citation type="submission" date="2017-07" db="EMBL/GenBank/DDBJ databases">
        <title>A draft genome sequence of Komagataeibacter xylinus LMG 1515.</title>
        <authorList>
            <person name="Skraban J."/>
            <person name="Cleenwerck I."/>
            <person name="Vandamme P."/>
            <person name="Trcek J."/>
        </authorList>
    </citation>
    <scope>NUCLEOTIDE SEQUENCE [LARGE SCALE GENOMIC DNA]</scope>
    <source>
        <strain evidence="2 3">LMG 1515</strain>
    </source>
</reference>
<feature type="compositionally biased region" description="Low complexity" evidence="1">
    <location>
        <begin position="124"/>
        <end position="136"/>
    </location>
</feature>
<gene>
    <name evidence="2" type="ORF">CFR75_08700</name>
</gene>
<accession>A0A318PHZ4</accession>
<dbReference type="AlphaFoldDB" id="A0A318PHZ4"/>